<dbReference type="Pfam" id="PF13624">
    <property type="entry name" value="SurA_N_3"/>
    <property type="match status" value="1"/>
</dbReference>
<evidence type="ECO:0000256" key="7">
    <source>
        <dbReference type="ARBA" id="ARBA00023136"/>
    </source>
</evidence>
<dbReference type="STRING" id="1121003.SAMN03080618_01415"/>
<evidence type="ECO:0000256" key="1">
    <source>
        <dbReference type="ARBA" id="ARBA00004382"/>
    </source>
</evidence>
<dbReference type="SUPFAM" id="SSF54534">
    <property type="entry name" value="FKBP-like"/>
    <property type="match status" value="1"/>
</dbReference>
<dbReference type="InterPro" id="IPR052029">
    <property type="entry name" value="PpiD_chaperone"/>
</dbReference>
<keyword evidence="6 15" id="KW-1133">Transmembrane helix</keyword>
<evidence type="ECO:0000256" key="11">
    <source>
        <dbReference type="ARBA" id="ARBA00038408"/>
    </source>
</evidence>
<reference evidence="18" key="1">
    <citation type="submission" date="2016-10" db="EMBL/GenBank/DDBJ databases">
        <authorList>
            <person name="Varghese N."/>
            <person name="Submissions S."/>
        </authorList>
    </citation>
    <scope>NUCLEOTIDE SEQUENCE [LARGE SCALE GENOMIC DNA]</scope>
    <source>
        <strain evidence="18">DSM 21857</strain>
    </source>
</reference>
<dbReference type="GO" id="GO:0005886">
    <property type="term" value="C:plasma membrane"/>
    <property type="evidence" value="ECO:0007669"/>
    <property type="project" value="UniProtKB-SubCell"/>
</dbReference>
<keyword evidence="14" id="KW-0697">Rotamase</keyword>
<dbReference type="InterPro" id="IPR027304">
    <property type="entry name" value="Trigger_fact/SurA_dom_sf"/>
</dbReference>
<dbReference type="InterPro" id="IPR000297">
    <property type="entry name" value="PPIase_PpiC"/>
</dbReference>
<keyword evidence="7 15" id="KW-0472">Membrane</keyword>
<evidence type="ECO:0000256" key="15">
    <source>
        <dbReference type="SAM" id="Phobius"/>
    </source>
</evidence>
<feature type="domain" description="PpiC" evidence="16">
    <location>
        <begin position="266"/>
        <end position="353"/>
    </location>
</feature>
<keyword evidence="3" id="KW-1003">Cell membrane</keyword>
<dbReference type="PROSITE" id="PS50198">
    <property type="entry name" value="PPIC_PPIASE_2"/>
    <property type="match status" value="1"/>
</dbReference>
<evidence type="ECO:0000256" key="5">
    <source>
        <dbReference type="ARBA" id="ARBA00022692"/>
    </source>
</evidence>
<evidence type="ECO:0000256" key="2">
    <source>
        <dbReference type="ARBA" id="ARBA00018370"/>
    </source>
</evidence>
<evidence type="ECO:0000256" key="4">
    <source>
        <dbReference type="ARBA" id="ARBA00022519"/>
    </source>
</evidence>
<dbReference type="SUPFAM" id="SSF109998">
    <property type="entry name" value="Triger factor/SurA peptide-binding domain-like"/>
    <property type="match status" value="1"/>
</dbReference>
<proteinExistence type="inferred from homology"/>
<dbReference type="EMBL" id="FORF01000006">
    <property type="protein sequence ID" value="SFI80810.1"/>
    <property type="molecule type" value="Genomic_DNA"/>
</dbReference>
<dbReference type="PANTHER" id="PTHR47529">
    <property type="entry name" value="PEPTIDYL-PROLYL CIS-TRANS ISOMERASE D"/>
    <property type="match status" value="1"/>
</dbReference>
<name>A0A1I3L874_9HYPH</name>
<evidence type="ECO:0000256" key="8">
    <source>
        <dbReference type="ARBA" id="ARBA00023186"/>
    </source>
</evidence>
<keyword evidence="18" id="KW-1185">Reference proteome</keyword>
<keyword evidence="5 15" id="KW-0812">Transmembrane</keyword>
<comment type="subcellular location">
    <subcellularLocation>
        <location evidence="1">Cell inner membrane</location>
        <topology evidence="1">Single-pass type II membrane protein</topology>
        <orientation evidence="1">Periplasmic side</orientation>
    </subcellularLocation>
</comment>
<dbReference type="AlphaFoldDB" id="A0A1I3L874"/>
<evidence type="ECO:0000256" key="9">
    <source>
        <dbReference type="ARBA" id="ARBA00030642"/>
    </source>
</evidence>
<evidence type="ECO:0000256" key="12">
    <source>
        <dbReference type="ARBA" id="ARBA00040743"/>
    </source>
</evidence>
<evidence type="ECO:0000256" key="6">
    <source>
        <dbReference type="ARBA" id="ARBA00022989"/>
    </source>
</evidence>
<gene>
    <name evidence="17" type="ORF">SAMN03080618_01415</name>
</gene>
<dbReference type="Pfam" id="PF13145">
    <property type="entry name" value="Rotamase_2"/>
    <property type="match status" value="1"/>
</dbReference>
<dbReference type="PANTHER" id="PTHR47529:SF1">
    <property type="entry name" value="PERIPLASMIC CHAPERONE PPID"/>
    <property type="match status" value="1"/>
</dbReference>
<dbReference type="RefSeq" id="WP_091520267.1">
    <property type="nucleotide sequence ID" value="NZ_FORF01000006.1"/>
</dbReference>
<dbReference type="Proteomes" id="UP000242763">
    <property type="component" value="Unassembled WGS sequence"/>
</dbReference>
<evidence type="ECO:0000256" key="14">
    <source>
        <dbReference type="PROSITE-ProRule" id="PRU00278"/>
    </source>
</evidence>
<evidence type="ECO:0000256" key="3">
    <source>
        <dbReference type="ARBA" id="ARBA00022475"/>
    </source>
</evidence>
<keyword evidence="14 17" id="KW-0413">Isomerase</keyword>
<evidence type="ECO:0000256" key="10">
    <source>
        <dbReference type="ARBA" id="ARBA00031484"/>
    </source>
</evidence>
<dbReference type="OrthoDB" id="9768393at2"/>
<keyword evidence="4" id="KW-0997">Cell inner membrane</keyword>
<sequence length="628" mass="68518">MLNGLRNAAGSWVAKLLLGMLILSFAIWGISGQIFGGLGSNVIEVGKTRVSIMEYRLAYDRQVSQLSQQFGQPITREQAQAFGVDNQVLAQLVAGAVLDEQAREMRLGLSRDRLALLTAEDPAFQGANGQFDRAQFEWVLRQIGMRPQDYLKNREQVAVRQQIVEAVSDGIAAPDTFLRAVSLYQNEDRTVEYVVLPPSMVQQIDAPSDAQVQEWFDANKANYAAPEYRRFKYVKLEPADIADPASVTEEQARAAYDRNVDRYTTAERRRIEQLVFADEAAANAALDKIRGGATFEDVVTEQGKTLKDALLGTFEKSRVADPAIAEAAFALPEGEVSQVVAGTFGPILLRVTAIEPANVRPFESVQQEIREEIAMDDAHRILAEVHDGYEDARAAGDSLDEAAAKQKLTVNTVEALDITGKTPEGTTLTDLPQSSALLRDVFETEAGVENPPLNIGSTGYVFYEVEGITPARDRTLEEVREQVISDWTSNEREARLAARATEIQKQVADGKTFAEVVAGLDLEVQTRRGLKRNANDADFGNAGVAAAFGVGRGESGVVQAPEGGSQIVFRVAEVTQPLNAGADALPEDARKRFASGFGDDLLDQMVTTLQSQYSVAIDRNAIQQALSF</sequence>
<dbReference type="Gene3D" id="3.10.50.40">
    <property type="match status" value="1"/>
</dbReference>
<evidence type="ECO:0000259" key="16">
    <source>
        <dbReference type="PROSITE" id="PS50198"/>
    </source>
</evidence>
<evidence type="ECO:0000313" key="18">
    <source>
        <dbReference type="Proteomes" id="UP000242763"/>
    </source>
</evidence>
<dbReference type="InterPro" id="IPR046357">
    <property type="entry name" value="PPIase_dom_sf"/>
</dbReference>
<organism evidence="17 18">
    <name type="scientific">Aquamicrobium aerolatum DSM 21857</name>
    <dbReference type="NCBI Taxonomy" id="1121003"/>
    <lineage>
        <taxon>Bacteria</taxon>
        <taxon>Pseudomonadati</taxon>
        <taxon>Pseudomonadota</taxon>
        <taxon>Alphaproteobacteria</taxon>
        <taxon>Hyphomicrobiales</taxon>
        <taxon>Phyllobacteriaceae</taxon>
        <taxon>Aerobium</taxon>
    </lineage>
</organism>
<evidence type="ECO:0000313" key="17">
    <source>
        <dbReference type="EMBL" id="SFI80810.1"/>
    </source>
</evidence>
<protein>
    <recommendedName>
        <fullName evidence="2">Parvulin-like PPIase</fullName>
    </recommendedName>
    <alternativeName>
        <fullName evidence="9">Peptidyl-prolyl cis-trans isomerase plp</fullName>
    </alternativeName>
    <alternativeName>
        <fullName evidence="12">Periplasmic chaperone PpiD</fullName>
    </alternativeName>
    <alternativeName>
        <fullName evidence="13">Periplasmic folding chaperone</fullName>
    </alternativeName>
    <alternativeName>
        <fullName evidence="10">Rotamase plp</fullName>
    </alternativeName>
</protein>
<accession>A0A1I3L874</accession>
<dbReference type="GO" id="GO:0003755">
    <property type="term" value="F:peptidyl-prolyl cis-trans isomerase activity"/>
    <property type="evidence" value="ECO:0007669"/>
    <property type="project" value="UniProtKB-KW"/>
</dbReference>
<feature type="transmembrane region" description="Helical" evidence="15">
    <location>
        <begin position="12"/>
        <end position="31"/>
    </location>
</feature>
<keyword evidence="8" id="KW-0143">Chaperone</keyword>
<comment type="similarity">
    <text evidence="11">Belongs to the PpiD chaperone family.</text>
</comment>
<evidence type="ECO:0000256" key="13">
    <source>
        <dbReference type="ARBA" id="ARBA00042775"/>
    </source>
</evidence>